<feature type="compositionally biased region" description="Basic residues" evidence="1">
    <location>
        <begin position="10"/>
        <end position="20"/>
    </location>
</feature>
<keyword evidence="3" id="KW-1185">Reference proteome</keyword>
<gene>
    <name evidence="2" type="ordered locus">Os02g0476700</name>
    <name evidence="2" type="ORF">OSNPB_020476700</name>
</gene>
<protein>
    <submittedName>
        <fullName evidence="2">Os02g0476700 protein</fullName>
    </submittedName>
</protein>
<reference evidence="2 3" key="2">
    <citation type="journal article" date="2013" name="Plant Cell Physiol.">
        <title>Rice Annotation Project Database (RAP-DB): an integrative and interactive database for rice genomics.</title>
        <authorList>
            <person name="Sakai H."/>
            <person name="Lee S.S."/>
            <person name="Tanaka T."/>
            <person name="Numa H."/>
            <person name="Kim J."/>
            <person name="Kawahara Y."/>
            <person name="Wakimoto H."/>
            <person name="Yang C.C."/>
            <person name="Iwamoto M."/>
            <person name="Abe T."/>
            <person name="Yamada Y."/>
            <person name="Muto A."/>
            <person name="Inokuchi H."/>
            <person name="Ikemura T."/>
            <person name="Matsumoto T."/>
            <person name="Sasaki T."/>
            <person name="Itoh T."/>
        </authorList>
    </citation>
    <scope>NUCLEOTIDE SEQUENCE [LARGE SCALE GENOMIC DNA]</scope>
    <source>
        <strain evidence="3">cv. Nipponbare</strain>
    </source>
</reference>
<dbReference type="Gramene" id="Os02t0476700-01">
    <property type="protein sequence ID" value="Os02t0476700-01"/>
    <property type="gene ID" value="Os02g0476700"/>
</dbReference>
<dbReference type="InParanoid" id="A0A0P0VJ30"/>
<organism evidence="2 3">
    <name type="scientific">Oryza sativa subsp. japonica</name>
    <name type="common">Rice</name>
    <dbReference type="NCBI Taxonomy" id="39947"/>
    <lineage>
        <taxon>Eukaryota</taxon>
        <taxon>Viridiplantae</taxon>
        <taxon>Streptophyta</taxon>
        <taxon>Embryophyta</taxon>
        <taxon>Tracheophyta</taxon>
        <taxon>Spermatophyta</taxon>
        <taxon>Magnoliopsida</taxon>
        <taxon>Liliopsida</taxon>
        <taxon>Poales</taxon>
        <taxon>Poaceae</taxon>
        <taxon>BOP clade</taxon>
        <taxon>Oryzoideae</taxon>
        <taxon>Oryzeae</taxon>
        <taxon>Oryzinae</taxon>
        <taxon>Oryza</taxon>
        <taxon>Oryza sativa</taxon>
    </lineage>
</organism>
<sequence>MARWMSIQQLKRRRTQHRGPARMAGIAAACSQPRPATASFCTCFTVPTGCSALAAEQAQNDGLCYTKIPPTPTIDTTSSGKHAQSSAKWFLSID</sequence>
<evidence type="ECO:0000313" key="2">
    <source>
        <dbReference type="EMBL" id="BAS78658.1"/>
    </source>
</evidence>
<dbReference type="EMBL" id="AP014958">
    <property type="protein sequence ID" value="BAS78658.1"/>
    <property type="molecule type" value="Genomic_DNA"/>
</dbReference>
<feature type="region of interest" description="Disordered" evidence="1">
    <location>
        <begin position="1"/>
        <end position="20"/>
    </location>
</feature>
<evidence type="ECO:0000256" key="1">
    <source>
        <dbReference type="SAM" id="MobiDB-lite"/>
    </source>
</evidence>
<dbReference type="Proteomes" id="UP000059680">
    <property type="component" value="Chromosome 2"/>
</dbReference>
<proteinExistence type="predicted"/>
<reference evidence="2 3" key="3">
    <citation type="journal article" date="2013" name="Rice">
        <title>Improvement of the Oryza sativa Nipponbare reference genome using next generation sequence and optical map data.</title>
        <authorList>
            <person name="Kawahara Y."/>
            <person name="de la Bastide M."/>
            <person name="Hamilton J.P."/>
            <person name="Kanamori H."/>
            <person name="McCombie W.R."/>
            <person name="Ouyang S."/>
            <person name="Schwartz D.C."/>
            <person name="Tanaka T."/>
            <person name="Wu J."/>
            <person name="Zhou S."/>
            <person name="Childs K.L."/>
            <person name="Davidson R.M."/>
            <person name="Lin H."/>
            <person name="Quesada-Ocampo L."/>
            <person name="Vaillancourt B."/>
            <person name="Sakai H."/>
            <person name="Lee S.S."/>
            <person name="Kim J."/>
            <person name="Numa H."/>
            <person name="Itoh T."/>
            <person name="Buell C.R."/>
            <person name="Matsumoto T."/>
        </authorList>
    </citation>
    <scope>NUCLEOTIDE SEQUENCE [LARGE SCALE GENOMIC DNA]</scope>
    <source>
        <strain evidence="3">cv. Nipponbare</strain>
    </source>
</reference>
<accession>A0A0P0VJ30</accession>
<name>A0A0P0VJ30_ORYSJ</name>
<dbReference type="PaxDb" id="39947-A0A0P0VJ30"/>
<evidence type="ECO:0000313" key="3">
    <source>
        <dbReference type="Proteomes" id="UP000059680"/>
    </source>
</evidence>
<reference evidence="3" key="1">
    <citation type="journal article" date="2005" name="Nature">
        <title>The map-based sequence of the rice genome.</title>
        <authorList>
            <consortium name="International rice genome sequencing project (IRGSP)"/>
            <person name="Matsumoto T."/>
            <person name="Wu J."/>
            <person name="Kanamori H."/>
            <person name="Katayose Y."/>
            <person name="Fujisawa M."/>
            <person name="Namiki N."/>
            <person name="Mizuno H."/>
            <person name="Yamamoto K."/>
            <person name="Antonio B.A."/>
            <person name="Baba T."/>
            <person name="Sakata K."/>
            <person name="Nagamura Y."/>
            <person name="Aoki H."/>
            <person name="Arikawa K."/>
            <person name="Arita K."/>
            <person name="Bito T."/>
            <person name="Chiden Y."/>
            <person name="Fujitsuka N."/>
            <person name="Fukunaka R."/>
            <person name="Hamada M."/>
            <person name="Harada C."/>
            <person name="Hayashi A."/>
            <person name="Hijishita S."/>
            <person name="Honda M."/>
            <person name="Hosokawa S."/>
            <person name="Ichikawa Y."/>
            <person name="Idonuma A."/>
            <person name="Iijima M."/>
            <person name="Ikeda M."/>
            <person name="Ikeno M."/>
            <person name="Ito K."/>
            <person name="Ito S."/>
            <person name="Ito T."/>
            <person name="Ito Y."/>
            <person name="Ito Y."/>
            <person name="Iwabuchi A."/>
            <person name="Kamiya K."/>
            <person name="Karasawa W."/>
            <person name="Kurita K."/>
            <person name="Katagiri S."/>
            <person name="Kikuta A."/>
            <person name="Kobayashi H."/>
            <person name="Kobayashi N."/>
            <person name="Machita K."/>
            <person name="Maehara T."/>
            <person name="Masukawa M."/>
            <person name="Mizubayashi T."/>
            <person name="Mukai Y."/>
            <person name="Nagasaki H."/>
            <person name="Nagata Y."/>
            <person name="Naito S."/>
            <person name="Nakashima M."/>
            <person name="Nakama Y."/>
            <person name="Nakamichi Y."/>
            <person name="Nakamura M."/>
            <person name="Meguro A."/>
            <person name="Negishi M."/>
            <person name="Ohta I."/>
            <person name="Ohta T."/>
            <person name="Okamoto M."/>
            <person name="Ono N."/>
            <person name="Saji S."/>
            <person name="Sakaguchi M."/>
            <person name="Sakai K."/>
            <person name="Shibata M."/>
            <person name="Shimokawa T."/>
            <person name="Song J."/>
            <person name="Takazaki Y."/>
            <person name="Terasawa K."/>
            <person name="Tsugane M."/>
            <person name="Tsuji K."/>
            <person name="Ueda S."/>
            <person name="Waki K."/>
            <person name="Yamagata H."/>
            <person name="Yamamoto M."/>
            <person name="Yamamoto S."/>
            <person name="Yamane H."/>
            <person name="Yoshiki S."/>
            <person name="Yoshihara R."/>
            <person name="Yukawa K."/>
            <person name="Zhong H."/>
            <person name="Yano M."/>
            <person name="Yuan Q."/>
            <person name="Ouyang S."/>
            <person name="Liu J."/>
            <person name="Jones K.M."/>
            <person name="Gansberger K."/>
            <person name="Moffat K."/>
            <person name="Hill J."/>
            <person name="Bera J."/>
            <person name="Fadrosh D."/>
            <person name="Jin S."/>
            <person name="Johri S."/>
            <person name="Kim M."/>
            <person name="Overton L."/>
            <person name="Reardon M."/>
            <person name="Tsitrin T."/>
            <person name="Vuong H."/>
            <person name="Weaver B."/>
            <person name="Ciecko A."/>
            <person name="Tallon L."/>
            <person name="Jackson J."/>
            <person name="Pai G."/>
            <person name="Aken S.V."/>
            <person name="Utterback T."/>
            <person name="Reidmuller S."/>
            <person name="Feldblyum T."/>
            <person name="Hsiao J."/>
            <person name="Zismann V."/>
            <person name="Iobst S."/>
            <person name="de Vazeille A.R."/>
            <person name="Buell C.R."/>
            <person name="Ying K."/>
            <person name="Li Y."/>
            <person name="Lu T."/>
            <person name="Huang Y."/>
            <person name="Zhao Q."/>
            <person name="Feng Q."/>
            <person name="Zhang L."/>
            <person name="Zhu J."/>
            <person name="Weng Q."/>
            <person name="Mu J."/>
            <person name="Lu Y."/>
            <person name="Fan D."/>
            <person name="Liu Y."/>
            <person name="Guan J."/>
            <person name="Zhang Y."/>
            <person name="Yu S."/>
            <person name="Liu X."/>
            <person name="Zhang Y."/>
            <person name="Hong G."/>
            <person name="Han B."/>
            <person name="Choisne N."/>
            <person name="Demange N."/>
            <person name="Orjeda G."/>
            <person name="Samain S."/>
            <person name="Cattolico L."/>
            <person name="Pelletier E."/>
            <person name="Couloux A."/>
            <person name="Segurens B."/>
            <person name="Wincker P."/>
            <person name="D'Hont A."/>
            <person name="Scarpelli C."/>
            <person name="Weissenbach J."/>
            <person name="Salanoubat M."/>
            <person name="Quetier F."/>
            <person name="Yu Y."/>
            <person name="Kim H.R."/>
            <person name="Rambo T."/>
            <person name="Currie J."/>
            <person name="Collura K."/>
            <person name="Luo M."/>
            <person name="Yang T."/>
            <person name="Ammiraju J.S.S."/>
            <person name="Engler F."/>
            <person name="Soderlund C."/>
            <person name="Wing R.A."/>
            <person name="Palmer L.E."/>
            <person name="de la Bastide M."/>
            <person name="Spiegel L."/>
            <person name="Nascimento L."/>
            <person name="Zutavern T."/>
            <person name="O'Shaughnessy A."/>
            <person name="Dike S."/>
            <person name="Dedhia N."/>
            <person name="Preston R."/>
            <person name="Balija V."/>
            <person name="McCombie W.R."/>
            <person name="Chow T."/>
            <person name="Chen H."/>
            <person name="Chung M."/>
            <person name="Chen C."/>
            <person name="Shaw J."/>
            <person name="Wu H."/>
            <person name="Hsiao K."/>
            <person name="Chao Y."/>
            <person name="Chu M."/>
            <person name="Cheng C."/>
            <person name="Hour A."/>
            <person name="Lee P."/>
            <person name="Lin S."/>
            <person name="Lin Y."/>
            <person name="Liou J."/>
            <person name="Liu S."/>
            <person name="Hsing Y."/>
            <person name="Raghuvanshi S."/>
            <person name="Mohanty A."/>
            <person name="Bharti A.K."/>
            <person name="Gaur A."/>
            <person name="Gupta V."/>
            <person name="Kumar D."/>
            <person name="Ravi V."/>
            <person name="Vij S."/>
            <person name="Kapur A."/>
            <person name="Khurana P."/>
            <person name="Khurana P."/>
            <person name="Khurana J.P."/>
            <person name="Tyagi A.K."/>
            <person name="Gaikwad K."/>
            <person name="Singh A."/>
            <person name="Dalal V."/>
            <person name="Srivastava S."/>
            <person name="Dixit A."/>
            <person name="Pal A.K."/>
            <person name="Ghazi I.A."/>
            <person name="Yadav M."/>
            <person name="Pandit A."/>
            <person name="Bhargava A."/>
            <person name="Sureshbabu K."/>
            <person name="Batra K."/>
            <person name="Sharma T.R."/>
            <person name="Mohapatra T."/>
            <person name="Singh N.K."/>
            <person name="Messing J."/>
            <person name="Nelson A.B."/>
            <person name="Fuks G."/>
            <person name="Kavchok S."/>
            <person name="Keizer G."/>
            <person name="Linton E."/>
            <person name="Llaca V."/>
            <person name="Song R."/>
            <person name="Tanyolac B."/>
            <person name="Young S."/>
            <person name="Ho-Il K."/>
            <person name="Hahn J.H."/>
            <person name="Sangsakoo G."/>
            <person name="Vanavichit A."/>
            <person name="de Mattos Luiz.A.T."/>
            <person name="Zimmer P.D."/>
            <person name="Malone G."/>
            <person name="Dellagostin O."/>
            <person name="de Oliveira A.C."/>
            <person name="Bevan M."/>
            <person name="Bancroft I."/>
            <person name="Minx P."/>
            <person name="Cordum H."/>
            <person name="Wilson R."/>
            <person name="Cheng Z."/>
            <person name="Jin W."/>
            <person name="Jiang J."/>
            <person name="Leong S.A."/>
            <person name="Iwama H."/>
            <person name="Gojobori T."/>
            <person name="Itoh T."/>
            <person name="Niimura Y."/>
            <person name="Fujii Y."/>
            <person name="Habara T."/>
            <person name="Sakai H."/>
            <person name="Sato Y."/>
            <person name="Wilson G."/>
            <person name="Kumar K."/>
            <person name="McCouch S."/>
            <person name="Juretic N."/>
            <person name="Hoen D."/>
            <person name="Wright S."/>
            <person name="Bruskiewich R."/>
            <person name="Bureau T."/>
            <person name="Miyao A."/>
            <person name="Hirochika H."/>
            <person name="Nishikawa T."/>
            <person name="Kadowaki K."/>
            <person name="Sugiura M."/>
            <person name="Burr B."/>
            <person name="Sasaki T."/>
        </authorList>
    </citation>
    <scope>NUCLEOTIDE SEQUENCE [LARGE SCALE GENOMIC DNA]</scope>
    <source>
        <strain evidence="3">cv. Nipponbare</strain>
    </source>
</reference>
<dbReference type="AlphaFoldDB" id="A0A0P0VJ30"/>